<evidence type="ECO:0000313" key="2">
    <source>
        <dbReference type="Proteomes" id="UP001500359"/>
    </source>
</evidence>
<sequence length="262" mass="29623">MVLMLLCIQFFSGCGSTSNKGTTLNFESNSYLMPVTTDFSSLPLKLVEQQKLNSNKDALSAARLIYSYRLTNETCVIENESLKFLVQSQQHIRGKVNAGLASSISLHLADLNVLTAQQASNQCMARLELIRTLSKIKNIPLREESESFPPTYELLSLQDAKQKFSASTDNWKALEWPVTKLISLWNSKLSLNDLLSTQLILHTKLYTDTLDSFNQGRTTTAKLVSVQKMIADVERKLTQNRFELAMHFAEIKYLLDMPIESF</sequence>
<proteinExistence type="predicted"/>
<dbReference type="SUPFAM" id="SSF56954">
    <property type="entry name" value="Outer membrane efflux proteins (OEP)"/>
    <property type="match status" value="1"/>
</dbReference>
<name>A0ABN1LSA6_9ALTE</name>
<evidence type="ECO:0008006" key="3">
    <source>
        <dbReference type="Google" id="ProtNLM"/>
    </source>
</evidence>
<accession>A0ABN1LSA6</accession>
<reference evidence="1 2" key="1">
    <citation type="journal article" date="2019" name="Int. J. Syst. Evol. Microbiol.">
        <title>The Global Catalogue of Microorganisms (GCM) 10K type strain sequencing project: providing services to taxonomists for standard genome sequencing and annotation.</title>
        <authorList>
            <consortium name="The Broad Institute Genomics Platform"/>
            <consortium name="The Broad Institute Genome Sequencing Center for Infectious Disease"/>
            <person name="Wu L."/>
            <person name="Ma J."/>
        </authorList>
    </citation>
    <scope>NUCLEOTIDE SEQUENCE [LARGE SCALE GENOMIC DNA]</scope>
    <source>
        <strain evidence="1 2">JCM 15896</strain>
    </source>
</reference>
<keyword evidence="2" id="KW-1185">Reference proteome</keyword>
<dbReference type="EMBL" id="BAAAFD010000012">
    <property type="protein sequence ID" value="GAA0859615.1"/>
    <property type="molecule type" value="Genomic_DNA"/>
</dbReference>
<organism evidence="1 2">
    <name type="scientific">Aliiglaciecola litoralis</name>
    <dbReference type="NCBI Taxonomy" id="582857"/>
    <lineage>
        <taxon>Bacteria</taxon>
        <taxon>Pseudomonadati</taxon>
        <taxon>Pseudomonadota</taxon>
        <taxon>Gammaproteobacteria</taxon>
        <taxon>Alteromonadales</taxon>
        <taxon>Alteromonadaceae</taxon>
        <taxon>Aliiglaciecola</taxon>
    </lineage>
</organism>
<protein>
    <recommendedName>
        <fullName evidence="3">Lipoprotein</fullName>
    </recommendedName>
</protein>
<comment type="caution">
    <text evidence="1">The sequence shown here is derived from an EMBL/GenBank/DDBJ whole genome shotgun (WGS) entry which is preliminary data.</text>
</comment>
<dbReference type="Proteomes" id="UP001500359">
    <property type="component" value="Unassembled WGS sequence"/>
</dbReference>
<evidence type="ECO:0000313" key="1">
    <source>
        <dbReference type="EMBL" id="GAA0859615.1"/>
    </source>
</evidence>
<gene>
    <name evidence="1" type="ORF">GCM10009114_33760</name>
</gene>